<dbReference type="Proteomes" id="UP001156670">
    <property type="component" value="Unassembled WGS sequence"/>
</dbReference>
<name>A0ABQ5XS08_9GAMM</name>
<dbReference type="PROSITE" id="PS50110">
    <property type="entry name" value="RESPONSE_REGULATORY"/>
    <property type="match status" value="2"/>
</dbReference>
<dbReference type="Gene3D" id="3.30.70.270">
    <property type="match status" value="1"/>
</dbReference>
<feature type="domain" description="Response regulatory" evidence="6">
    <location>
        <begin position="254"/>
        <end position="370"/>
    </location>
</feature>
<accession>A0ABQ5XS08</accession>
<proteinExistence type="predicted"/>
<dbReference type="Gene3D" id="3.40.50.2300">
    <property type="match status" value="2"/>
</dbReference>
<dbReference type="InterPro" id="IPR029787">
    <property type="entry name" value="Nucleotide_cyclase"/>
</dbReference>
<feature type="domain" description="HPt" evidence="8">
    <location>
        <begin position="7"/>
        <end position="111"/>
    </location>
</feature>
<evidence type="ECO:0000313" key="9">
    <source>
        <dbReference type="EMBL" id="GLQ94368.1"/>
    </source>
</evidence>
<dbReference type="PANTHER" id="PTHR45138:SF9">
    <property type="entry name" value="DIGUANYLATE CYCLASE DGCM-RELATED"/>
    <property type="match status" value="1"/>
</dbReference>
<keyword evidence="2" id="KW-0902">Two-component regulatory system</keyword>
<evidence type="ECO:0000256" key="1">
    <source>
        <dbReference type="ARBA" id="ARBA00012528"/>
    </source>
</evidence>
<sequence>MKDSPDIAEQLRLLRENYAQQLPAKLAQMEDAFRQCDNMVELPNLRHLAHSLAGSGATFGYPALSVAARQLETLVDSALCDGRPLTPKESDTAARLIKTLGREAHNPIVPAPAPALPASNLPETERKLIYLVEDDASLATDLMLQLGHFGYIVKSFETPKQLLETPVDPTLAAVLMDIVFPQGDLAGPEAIIQLAVAKQLRTPVIFFSSRNDLTARLAAARAGGAAYLVKPVDVGELISRLDSLVTDLPPEPYRVLIVDDNSPLASHNAVTLQSVGISTDIVTDPMTILAHLDDFKPDLVLMDMYMPGCTGAELAAVIRQLENYVLVPIVYLSTETDTDRRLIAMQLGADDFLTKPITPEHLISAVSTRLRRYRVLRSHIEQDSLTGLLNHAATKDRLTTETARAARQQGVFCLAVLDLDHFKNVNDTYGHLIGDSVLKNLAELLKRRLRRTDIVGRIGGEEFVVILPDTDAKQAIQLLNELREAFSLVRQRASRDLTFTTTFSCGIAEYQLGANANDTHLLADQALYQAKQAGRNRVILANSDERKGDGSGAFHAL</sequence>
<dbReference type="Pfam" id="PF01627">
    <property type="entry name" value="Hpt"/>
    <property type="match status" value="1"/>
</dbReference>
<feature type="modified residue" description="4-aspartylphosphate" evidence="5">
    <location>
        <position position="177"/>
    </location>
</feature>
<keyword evidence="10" id="KW-1185">Reference proteome</keyword>
<dbReference type="PROSITE" id="PS50894">
    <property type="entry name" value="HPT"/>
    <property type="match status" value="1"/>
</dbReference>
<protein>
    <recommendedName>
        <fullName evidence="1">diguanylate cyclase</fullName>
        <ecNumber evidence="1">2.7.7.65</ecNumber>
    </recommendedName>
</protein>
<dbReference type="InterPro" id="IPR001789">
    <property type="entry name" value="Sig_transdc_resp-reg_receiver"/>
</dbReference>
<dbReference type="CDD" id="cd00156">
    <property type="entry name" value="REC"/>
    <property type="match status" value="1"/>
</dbReference>
<dbReference type="InterPro" id="IPR050469">
    <property type="entry name" value="Diguanylate_Cyclase"/>
</dbReference>
<dbReference type="EC" id="2.7.7.65" evidence="1"/>
<evidence type="ECO:0000256" key="4">
    <source>
        <dbReference type="PROSITE-ProRule" id="PRU00110"/>
    </source>
</evidence>
<feature type="modified residue" description="Phosphohistidine" evidence="4">
    <location>
        <position position="50"/>
    </location>
</feature>
<dbReference type="Gene3D" id="1.20.120.160">
    <property type="entry name" value="HPT domain"/>
    <property type="match status" value="1"/>
</dbReference>
<dbReference type="SUPFAM" id="SSF47226">
    <property type="entry name" value="Histidine-containing phosphotransfer domain, HPT domain"/>
    <property type="match status" value="1"/>
</dbReference>
<dbReference type="SUPFAM" id="SSF52172">
    <property type="entry name" value="CheY-like"/>
    <property type="match status" value="2"/>
</dbReference>
<evidence type="ECO:0000313" key="10">
    <source>
        <dbReference type="Proteomes" id="UP001156670"/>
    </source>
</evidence>
<organism evidence="9 10">
    <name type="scientific">Dyella acidisoli</name>
    <dbReference type="NCBI Taxonomy" id="1867834"/>
    <lineage>
        <taxon>Bacteria</taxon>
        <taxon>Pseudomonadati</taxon>
        <taxon>Pseudomonadota</taxon>
        <taxon>Gammaproteobacteria</taxon>
        <taxon>Lysobacterales</taxon>
        <taxon>Rhodanobacteraceae</taxon>
        <taxon>Dyella</taxon>
    </lineage>
</organism>
<dbReference type="InterPro" id="IPR000160">
    <property type="entry name" value="GGDEF_dom"/>
</dbReference>
<feature type="domain" description="Response regulatory" evidence="6">
    <location>
        <begin position="128"/>
        <end position="245"/>
    </location>
</feature>
<dbReference type="InterPro" id="IPR043128">
    <property type="entry name" value="Rev_trsase/Diguanyl_cyclase"/>
</dbReference>
<dbReference type="Pfam" id="PF00990">
    <property type="entry name" value="GGDEF"/>
    <property type="match status" value="1"/>
</dbReference>
<reference evidence="10" key="1">
    <citation type="journal article" date="2019" name="Int. J. Syst. Evol. Microbiol.">
        <title>The Global Catalogue of Microorganisms (GCM) 10K type strain sequencing project: providing services to taxonomists for standard genome sequencing and annotation.</title>
        <authorList>
            <consortium name="The Broad Institute Genomics Platform"/>
            <consortium name="The Broad Institute Genome Sequencing Center for Infectious Disease"/>
            <person name="Wu L."/>
            <person name="Ma J."/>
        </authorList>
    </citation>
    <scope>NUCLEOTIDE SEQUENCE [LARGE SCALE GENOMIC DNA]</scope>
    <source>
        <strain evidence="10">NBRC 111980</strain>
    </source>
</reference>
<dbReference type="PROSITE" id="PS50887">
    <property type="entry name" value="GGDEF"/>
    <property type="match status" value="1"/>
</dbReference>
<evidence type="ECO:0000256" key="2">
    <source>
        <dbReference type="ARBA" id="ARBA00023012"/>
    </source>
</evidence>
<dbReference type="CDD" id="cd01949">
    <property type="entry name" value="GGDEF"/>
    <property type="match status" value="1"/>
</dbReference>
<keyword evidence="5" id="KW-0597">Phosphoprotein</keyword>
<evidence type="ECO:0000259" key="8">
    <source>
        <dbReference type="PROSITE" id="PS50894"/>
    </source>
</evidence>
<dbReference type="SMART" id="SM00448">
    <property type="entry name" value="REC"/>
    <property type="match status" value="2"/>
</dbReference>
<dbReference type="NCBIfam" id="TIGR00254">
    <property type="entry name" value="GGDEF"/>
    <property type="match status" value="1"/>
</dbReference>
<feature type="modified residue" description="4-aspartylphosphate" evidence="5">
    <location>
        <position position="303"/>
    </location>
</feature>
<dbReference type="SUPFAM" id="SSF55073">
    <property type="entry name" value="Nucleotide cyclase"/>
    <property type="match status" value="1"/>
</dbReference>
<dbReference type="SMART" id="SM00267">
    <property type="entry name" value="GGDEF"/>
    <property type="match status" value="1"/>
</dbReference>
<gene>
    <name evidence="9" type="ORF">GCM10007901_33200</name>
</gene>
<dbReference type="PANTHER" id="PTHR45138">
    <property type="entry name" value="REGULATORY COMPONENTS OF SENSORY TRANSDUCTION SYSTEM"/>
    <property type="match status" value="1"/>
</dbReference>
<evidence type="ECO:0000256" key="3">
    <source>
        <dbReference type="ARBA" id="ARBA00034247"/>
    </source>
</evidence>
<comment type="caution">
    <text evidence="9">The sequence shown here is derived from an EMBL/GenBank/DDBJ whole genome shotgun (WGS) entry which is preliminary data.</text>
</comment>
<comment type="catalytic activity">
    <reaction evidence="3">
        <text>2 GTP = 3',3'-c-di-GMP + 2 diphosphate</text>
        <dbReference type="Rhea" id="RHEA:24898"/>
        <dbReference type="ChEBI" id="CHEBI:33019"/>
        <dbReference type="ChEBI" id="CHEBI:37565"/>
        <dbReference type="ChEBI" id="CHEBI:58805"/>
        <dbReference type="EC" id="2.7.7.65"/>
    </reaction>
</comment>
<dbReference type="EMBL" id="BSOB01000046">
    <property type="protein sequence ID" value="GLQ94368.1"/>
    <property type="molecule type" value="Genomic_DNA"/>
</dbReference>
<feature type="domain" description="GGDEF" evidence="7">
    <location>
        <begin position="410"/>
        <end position="543"/>
    </location>
</feature>
<dbReference type="Pfam" id="PF00072">
    <property type="entry name" value="Response_reg"/>
    <property type="match status" value="2"/>
</dbReference>
<evidence type="ECO:0000259" key="6">
    <source>
        <dbReference type="PROSITE" id="PS50110"/>
    </source>
</evidence>
<dbReference type="CDD" id="cd00088">
    <property type="entry name" value="HPT"/>
    <property type="match status" value="1"/>
</dbReference>
<dbReference type="InterPro" id="IPR008207">
    <property type="entry name" value="Sig_transdc_His_kin_Hpt_dom"/>
</dbReference>
<evidence type="ECO:0000256" key="5">
    <source>
        <dbReference type="PROSITE-ProRule" id="PRU00169"/>
    </source>
</evidence>
<evidence type="ECO:0000259" key="7">
    <source>
        <dbReference type="PROSITE" id="PS50887"/>
    </source>
</evidence>
<dbReference type="InterPro" id="IPR036641">
    <property type="entry name" value="HPT_dom_sf"/>
</dbReference>
<dbReference type="InterPro" id="IPR011006">
    <property type="entry name" value="CheY-like_superfamily"/>
</dbReference>
<dbReference type="RefSeq" id="WP_284322069.1">
    <property type="nucleotide sequence ID" value="NZ_BSOB01000046.1"/>
</dbReference>